<keyword evidence="6 7" id="KW-0949">S-adenosyl-L-methionine</keyword>
<reference evidence="8 9" key="2">
    <citation type="journal article" date="2010" name="Stand. Genomic Sci.">
        <title>Complete genome sequence of Desulfohalobium retbaense type strain (HR(100)).</title>
        <authorList>
            <person name="Spring S."/>
            <person name="Nolan M."/>
            <person name="Lapidus A."/>
            <person name="Glavina Del Rio T."/>
            <person name="Copeland A."/>
            <person name="Tice H."/>
            <person name="Cheng J.F."/>
            <person name="Lucas S."/>
            <person name="Land M."/>
            <person name="Chen F."/>
            <person name="Bruce D."/>
            <person name="Goodwin L."/>
            <person name="Pitluck S."/>
            <person name="Ivanova N."/>
            <person name="Mavromatis K."/>
            <person name="Mikhailova N."/>
            <person name="Pati A."/>
            <person name="Chen A."/>
            <person name="Palaniappan K."/>
            <person name="Hauser L."/>
            <person name="Chang Y.J."/>
            <person name="Jeffries C.D."/>
            <person name="Munk C."/>
            <person name="Kiss H."/>
            <person name="Chain P."/>
            <person name="Han C."/>
            <person name="Brettin T."/>
            <person name="Detter J.C."/>
            <person name="Schuler E."/>
            <person name="Goker M."/>
            <person name="Rohde M."/>
            <person name="Bristow J."/>
            <person name="Eisen J.A."/>
            <person name="Markowitz V."/>
            <person name="Hugenholtz P."/>
            <person name="Kyrpides N.C."/>
            <person name="Klenk H.P."/>
        </authorList>
    </citation>
    <scope>NUCLEOTIDE SEQUENCE [LARGE SCALE GENOMIC DNA]</scope>
    <source>
        <strain evidence="8 9">DSM 5692</strain>
    </source>
</reference>
<evidence type="ECO:0000313" key="9">
    <source>
        <dbReference type="Proteomes" id="UP000001052"/>
    </source>
</evidence>
<evidence type="ECO:0000256" key="5">
    <source>
        <dbReference type="ARBA" id="ARBA00022679"/>
    </source>
</evidence>
<dbReference type="GO" id="GO:0030091">
    <property type="term" value="P:protein repair"/>
    <property type="evidence" value="ECO:0007669"/>
    <property type="project" value="UniProtKB-UniRule"/>
</dbReference>
<dbReference type="PANTHER" id="PTHR11579:SF0">
    <property type="entry name" value="PROTEIN-L-ISOASPARTATE(D-ASPARTATE) O-METHYLTRANSFERASE"/>
    <property type="match status" value="1"/>
</dbReference>
<dbReference type="STRING" id="485915.Dret_0474"/>
<dbReference type="GO" id="GO:0004719">
    <property type="term" value="F:protein-L-isoaspartate (D-aspartate) O-methyltransferase activity"/>
    <property type="evidence" value="ECO:0007669"/>
    <property type="project" value="UniProtKB-UniRule"/>
</dbReference>
<dbReference type="EC" id="2.1.1.77" evidence="7"/>
<keyword evidence="3 7" id="KW-0963">Cytoplasm</keyword>
<evidence type="ECO:0000256" key="6">
    <source>
        <dbReference type="ARBA" id="ARBA00022691"/>
    </source>
</evidence>
<evidence type="ECO:0000256" key="2">
    <source>
        <dbReference type="ARBA" id="ARBA00005369"/>
    </source>
</evidence>
<sequence>MVSLDTNLQRRPEREIMVQEQIVARGIRDSRVLAALRDVPRHRFVPAQYQDAAYDDAPLPIGDGQTISQPYIVAYMTELLELQPADRVLEVGTGSGYQAAVASRLAQEVYTIERVESFDARVREVFHELGYTNIVCRIGDGTRGWPEAAPFEAILVTAAGRRVPQPLVEQLAVGGRLIMPVENDRGRQVIVRMTRTSEEDYAQEHFLAVAFVPLLGAFA</sequence>
<proteinExistence type="inferred from homology"/>
<reference evidence="9" key="1">
    <citation type="submission" date="2009-09" db="EMBL/GenBank/DDBJ databases">
        <title>The complete chromosome of Desulfohalobium retbaense DSM 5692.</title>
        <authorList>
            <consortium name="US DOE Joint Genome Institute (JGI-PGF)"/>
            <person name="Lucas S."/>
            <person name="Copeland A."/>
            <person name="Lapidus A."/>
            <person name="Glavina del Rio T."/>
            <person name="Dalin E."/>
            <person name="Tice H."/>
            <person name="Bruce D."/>
            <person name="Goodwin L."/>
            <person name="Pitluck S."/>
            <person name="Kyrpides N."/>
            <person name="Mavromatis K."/>
            <person name="Ivanova N."/>
            <person name="Mikhailova N."/>
            <person name="Munk A.C."/>
            <person name="Brettin T."/>
            <person name="Detter J.C."/>
            <person name="Han C."/>
            <person name="Tapia R."/>
            <person name="Larimer F."/>
            <person name="Land M."/>
            <person name="Hauser L."/>
            <person name="Markowitz V."/>
            <person name="Cheng J.-F."/>
            <person name="Hugenholtz P."/>
            <person name="Woyke T."/>
            <person name="Wu D."/>
            <person name="Spring S."/>
            <person name="Klenk H.-P."/>
            <person name="Eisen J.A."/>
        </authorList>
    </citation>
    <scope>NUCLEOTIDE SEQUENCE [LARGE SCALE GENOMIC DNA]</scope>
    <source>
        <strain evidence="9">DSM 5692</strain>
    </source>
</reference>
<dbReference type="OrthoDB" id="9810066at2"/>
<protein>
    <recommendedName>
        <fullName evidence="7">Protein-L-isoaspartate O-methyltransferase</fullName>
        <ecNumber evidence="7">2.1.1.77</ecNumber>
    </recommendedName>
    <alternativeName>
        <fullName evidence="7">L-isoaspartyl protein carboxyl methyltransferase</fullName>
    </alternativeName>
    <alternativeName>
        <fullName evidence="7">Protein L-isoaspartyl methyltransferase</fullName>
    </alternativeName>
    <alternativeName>
        <fullName evidence="7">Protein-beta-aspartate methyltransferase</fullName>
        <shortName evidence="7">PIMT</shortName>
    </alternativeName>
</protein>
<dbReference type="CDD" id="cd02440">
    <property type="entry name" value="AdoMet_MTases"/>
    <property type="match status" value="1"/>
</dbReference>
<dbReference type="SUPFAM" id="SSF53335">
    <property type="entry name" value="S-adenosyl-L-methionine-dependent methyltransferases"/>
    <property type="match status" value="1"/>
</dbReference>
<evidence type="ECO:0000256" key="1">
    <source>
        <dbReference type="ARBA" id="ARBA00004496"/>
    </source>
</evidence>
<comment type="similarity">
    <text evidence="2 7">Belongs to the methyltransferase superfamily. L-isoaspartyl/D-aspartyl protein methyltransferase family.</text>
</comment>
<dbReference type="Pfam" id="PF01135">
    <property type="entry name" value="PCMT"/>
    <property type="match status" value="1"/>
</dbReference>
<comment type="subcellular location">
    <subcellularLocation>
        <location evidence="1 7">Cytoplasm</location>
    </subcellularLocation>
</comment>
<dbReference type="FunFam" id="3.40.50.150:FF:000010">
    <property type="entry name" value="Protein-L-isoaspartate O-methyltransferase"/>
    <property type="match status" value="1"/>
</dbReference>
<evidence type="ECO:0000256" key="3">
    <source>
        <dbReference type="ARBA" id="ARBA00022490"/>
    </source>
</evidence>
<evidence type="ECO:0000313" key="8">
    <source>
        <dbReference type="EMBL" id="ACV67771.1"/>
    </source>
</evidence>
<dbReference type="Gene3D" id="3.40.50.150">
    <property type="entry name" value="Vaccinia Virus protein VP39"/>
    <property type="match status" value="1"/>
</dbReference>
<name>C8X0E6_DESRD</name>
<comment type="catalytic activity">
    <reaction evidence="7">
        <text>[protein]-L-isoaspartate + S-adenosyl-L-methionine = [protein]-L-isoaspartate alpha-methyl ester + S-adenosyl-L-homocysteine</text>
        <dbReference type="Rhea" id="RHEA:12705"/>
        <dbReference type="Rhea" id="RHEA-COMP:12143"/>
        <dbReference type="Rhea" id="RHEA-COMP:12144"/>
        <dbReference type="ChEBI" id="CHEBI:57856"/>
        <dbReference type="ChEBI" id="CHEBI:59789"/>
        <dbReference type="ChEBI" id="CHEBI:90596"/>
        <dbReference type="ChEBI" id="CHEBI:90598"/>
        <dbReference type="EC" id="2.1.1.77"/>
    </reaction>
</comment>
<dbReference type="PANTHER" id="PTHR11579">
    <property type="entry name" value="PROTEIN-L-ISOASPARTATE O-METHYLTRANSFERASE"/>
    <property type="match status" value="1"/>
</dbReference>
<organism evidence="8 9">
    <name type="scientific">Desulfohalobium retbaense (strain ATCC 49708 / DSM 5692 / JCM 16813 / HR100)</name>
    <dbReference type="NCBI Taxonomy" id="485915"/>
    <lineage>
        <taxon>Bacteria</taxon>
        <taxon>Pseudomonadati</taxon>
        <taxon>Thermodesulfobacteriota</taxon>
        <taxon>Desulfovibrionia</taxon>
        <taxon>Desulfovibrionales</taxon>
        <taxon>Desulfohalobiaceae</taxon>
        <taxon>Desulfohalobium</taxon>
    </lineage>
</organism>
<dbReference type="Proteomes" id="UP000001052">
    <property type="component" value="Chromosome"/>
</dbReference>
<evidence type="ECO:0000256" key="4">
    <source>
        <dbReference type="ARBA" id="ARBA00022603"/>
    </source>
</evidence>
<dbReference type="NCBIfam" id="NF001453">
    <property type="entry name" value="PRK00312.1"/>
    <property type="match status" value="1"/>
</dbReference>
<dbReference type="EMBL" id="CP001734">
    <property type="protein sequence ID" value="ACV67771.1"/>
    <property type="molecule type" value="Genomic_DNA"/>
</dbReference>
<dbReference type="RefSeq" id="WP_015750929.1">
    <property type="nucleotide sequence ID" value="NC_013223.1"/>
</dbReference>
<accession>C8X0E6</accession>
<dbReference type="AlphaFoldDB" id="C8X0E6"/>
<dbReference type="GO" id="GO:0005737">
    <property type="term" value="C:cytoplasm"/>
    <property type="evidence" value="ECO:0007669"/>
    <property type="project" value="UniProtKB-SubCell"/>
</dbReference>
<keyword evidence="5 7" id="KW-0808">Transferase</keyword>
<dbReference type="NCBIfam" id="TIGR00080">
    <property type="entry name" value="pimt"/>
    <property type="match status" value="1"/>
</dbReference>
<gene>
    <name evidence="7" type="primary">pcm</name>
    <name evidence="8" type="ordered locus">Dret_0474</name>
</gene>
<dbReference type="GO" id="GO:0032259">
    <property type="term" value="P:methylation"/>
    <property type="evidence" value="ECO:0007669"/>
    <property type="project" value="UniProtKB-KW"/>
</dbReference>
<dbReference type="eggNOG" id="COG2518">
    <property type="taxonomic scope" value="Bacteria"/>
</dbReference>
<dbReference type="PROSITE" id="PS01279">
    <property type="entry name" value="PCMT"/>
    <property type="match status" value="1"/>
</dbReference>
<evidence type="ECO:0000256" key="7">
    <source>
        <dbReference type="HAMAP-Rule" id="MF_00090"/>
    </source>
</evidence>
<keyword evidence="9" id="KW-1185">Reference proteome</keyword>
<dbReference type="KEGG" id="drt:Dret_0474"/>
<feature type="active site" evidence="7">
    <location>
        <position position="68"/>
    </location>
</feature>
<comment type="function">
    <text evidence="7">Catalyzes the methyl esterification of L-isoaspartyl residues in peptides and proteins that result from spontaneous decomposition of normal L-aspartyl and L-asparaginyl residues. It plays a role in the repair and/or degradation of damaged proteins.</text>
</comment>
<keyword evidence="4 7" id="KW-0489">Methyltransferase</keyword>
<dbReference type="InterPro" id="IPR029063">
    <property type="entry name" value="SAM-dependent_MTases_sf"/>
</dbReference>
<dbReference type="InterPro" id="IPR000682">
    <property type="entry name" value="PCMT"/>
</dbReference>
<dbReference type="HAMAP" id="MF_00090">
    <property type="entry name" value="PIMT"/>
    <property type="match status" value="1"/>
</dbReference>
<dbReference type="HOGENOM" id="CLU_055432_2_0_7"/>